<protein>
    <submittedName>
        <fullName evidence="1">Uncharacterized protein</fullName>
    </submittedName>
</protein>
<sequence>MAEGRRKTKRQYTHKTHAKKSKEYSSIEGKLALRTAVSLESLQNIYIDVHNQVISQIYEYMNELNSAENSLIDITMEKAFLQITINELTDYLRKIRKRILNEMSELIKIFNEKLGSIYKSKESQKNRKDMAELVKKPVFIVKDKSKSMPTMDCELFNSTRDLPKSENNLFITTKTNPISTKITKSLINKFNDYDFEISDFLSNSQSTPSKEKFISTNEHLIEDIWCDFPLI</sequence>
<name>H8ZDR9_NEMA1</name>
<dbReference type="Proteomes" id="UP000005622">
    <property type="component" value="Unassembled WGS sequence"/>
</dbReference>
<dbReference type="HOGENOM" id="CLU_1200116_0_0_1"/>
<dbReference type="EMBL" id="JH604636">
    <property type="protein sequence ID" value="EHY65294.1"/>
    <property type="molecule type" value="Genomic_DNA"/>
</dbReference>
<evidence type="ECO:0000313" key="1">
    <source>
        <dbReference type="EMBL" id="EHY65294.1"/>
    </source>
</evidence>
<reference evidence="1" key="1">
    <citation type="submission" date="2011-03" db="EMBL/GenBank/DDBJ databases">
        <title>The Genome Sequence of Nematocida sp1 strain ERTm2.</title>
        <authorList>
            <consortium name="The Broad Institute Genome Sequencing Platform"/>
            <consortium name="The Broad Institute Genome Sequencing Center for Infectious Disease"/>
            <person name="Cuomo C."/>
            <person name="Troemel E."/>
            <person name="Young S.K."/>
            <person name="Zeng Q."/>
            <person name="Gargeya S."/>
            <person name="Fitzgerald M."/>
            <person name="Haas B."/>
            <person name="Abouelleil A."/>
            <person name="Alvarado L."/>
            <person name="Arachchi H.M."/>
            <person name="Berlin A."/>
            <person name="Brown A."/>
            <person name="Chapman S.B."/>
            <person name="Chen Z."/>
            <person name="Dunbar C."/>
            <person name="Freedman E."/>
            <person name="Gearin G."/>
            <person name="Gellesch M."/>
            <person name="Goldberg J."/>
            <person name="Griggs A."/>
            <person name="Gujja S."/>
            <person name="Heilman E.R."/>
            <person name="Heiman D."/>
            <person name="Howarth C."/>
            <person name="Larson L."/>
            <person name="Lui A."/>
            <person name="MacDonald P.J.P."/>
            <person name="Mehta T."/>
            <person name="Montmayeur A."/>
            <person name="Murphy C."/>
            <person name="Neiman D."/>
            <person name="Pearson M."/>
            <person name="Priest M."/>
            <person name="Roberts A."/>
            <person name="Saif S."/>
            <person name="Shea T."/>
            <person name="Shenoy N."/>
            <person name="Sisk P."/>
            <person name="Stolte C."/>
            <person name="Sykes S."/>
            <person name="White J."/>
            <person name="Yandava C."/>
            <person name="Wortman J."/>
            <person name="Nusbaum C."/>
            <person name="Birren B."/>
        </authorList>
    </citation>
    <scope>NUCLEOTIDE SEQUENCE</scope>
    <source>
        <strain evidence="1">ERTm2</strain>
    </source>
</reference>
<accession>H8ZDR9</accession>
<gene>
    <name evidence="1" type="ORF">NERG_01740</name>
</gene>
<proteinExistence type="predicted"/>
<dbReference type="AlphaFoldDB" id="H8ZDR9"/>
<organism evidence="1">
    <name type="scientific">Nematocida ausubeli (strain ATCC PRA-371 / ERTm2)</name>
    <name type="common">Nematode killer fungus</name>
    <dbReference type="NCBI Taxonomy" id="1913371"/>
    <lineage>
        <taxon>Eukaryota</taxon>
        <taxon>Fungi</taxon>
        <taxon>Fungi incertae sedis</taxon>
        <taxon>Microsporidia</taxon>
        <taxon>Nematocida</taxon>
    </lineage>
</organism>